<dbReference type="InterPro" id="IPR003594">
    <property type="entry name" value="HATPase_dom"/>
</dbReference>
<dbReference type="InterPro" id="IPR036890">
    <property type="entry name" value="HATPase_C_sf"/>
</dbReference>
<dbReference type="CDD" id="cd16934">
    <property type="entry name" value="HATPase_RsbT-like"/>
    <property type="match status" value="1"/>
</dbReference>
<dbReference type="Proteomes" id="UP001597374">
    <property type="component" value="Unassembled WGS sequence"/>
</dbReference>
<evidence type="ECO:0000313" key="2">
    <source>
        <dbReference type="EMBL" id="MFD2245624.1"/>
    </source>
</evidence>
<sequence length="346" mass="37600">MDVNHHQRYTLPDRSFANILKRDIARLAEGLGFSASEVGKINIIVSEMASNLVKHSPQGGELLVKTIGEKASALEIICLDNGPGMSEPRRMMQDGISTTGTAGEGLGAIKRQSDEFDLYSQPGSGTIILSRVHRAAGQVHPPQRQSRFETGVVMVPKPGEQLCGDGYAIIEEGNNLYLIALDGLGHGANANEASQLAAQVFQSNYKSDLPVNLRLIHTLIRRTRGAVGSIAHINVARNQISYCGVGNIAGKIFCPEGGKQATTCRNIISYNGILGHNIPTTLNNQVAEWNNSRTLVLHSDGLRSRWDLNKYPGILNHDPTTIAAVLFKEFSRQTDDTLVMVVRNKV</sequence>
<dbReference type="SUPFAM" id="SSF55874">
    <property type="entry name" value="ATPase domain of HSP90 chaperone/DNA topoisomerase II/histidine kinase"/>
    <property type="match status" value="1"/>
</dbReference>
<accession>A0ABW5CWJ7</accession>
<dbReference type="Gene3D" id="3.60.40.10">
    <property type="entry name" value="PPM-type phosphatase domain"/>
    <property type="match status" value="1"/>
</dbReference>
<gene>
    <name evidence="2" type="ORF">ACFSKP_05125</name>
</gene>
<dbReference type="GO" id="GO:0004722">
    <property type="term" value="F:protein serine/threonine phosphatase activity"/>
    <property type="evidence" value="ECO:0007669"/>
    <property type="project" value="UniProtKB-EC"/>
</dbReference>
<keyword evidence="3" id="KW-1185">Reference proteome</keyword>
<dbReference type="EC" id="3.1.3.16" evidence="2"/>
<keyword evidence="2" id="KW-0378">Hydrolase</keyword>
<dbReference type="RefSeq" id="WP_250428832.1">
    <property type="nucleotide sequence ID" value="NZ_JALPRR010000002.1"/>
</dbReference>
<feature type="domain" description="Histidine kinase/HSP90-like ATPase" evidence="1">
    <location>
        <begin position="22"/>
        <end position="128"/>
    </location>
</feature>
<dbReference type="InterPro" id="IPR036457">
    <property type="entry name" value="PPM-type-like_dom_sf"/>
</dbReference>
<keyword evidence="2" id="KW-0547">Nucleotide-binding</keyword>
<dbReference type="Gene3D" id="3.30.565.10">
    <property type="entry name" value="Histidine kinase-like ATPase, C-terminal domain"/>
    <property type="match status" value="1"/>
</dbReference>
<protein>
    <submittedName>
        <fullName evidence="2">ATP-binding SpoIIE family protein phosphatase</fullName>
        <ecNumber evidence="2">3.1.3.16</ecNumber>
    </submittedName>
</protein>
<dbReference type="GO" id="GO:0005524">
    <property type="term" value="F:ATP binding"/>
    <property type="evidence" value="ECO:0007669"/>
    <property type="project" value="UniProtKB-KW"/>
</dbReference>
<organism evidence="2 3">
    <name type="scientific">Pontibacter ruber</name>
    <dbReference type="NCBI Taxonomy" id="1343895"/>
    <lineage>
        <taxon>Bacteria</taxon>
        <taxon>Pseudomonadati</taxon>
        <taxon>Bacteroidota</taxon>
        <taxon>Cytophagia</taxon>
        <taxon>Cytophagales</taxon>
        <taxon>Hymenobacteraceae</taxon>
        <taxon>Pontibacter</taxon>
    </lineage>
</organism>
<evidence type="ECO:0000259" key="1">
    <source>
        <dbReference type="Pfam" id="PF13581"/>
    </source>
</evidence>
<name>A0ABW5CWJ7_9BACT</name>
<evidence type="ECO:0000313" key="3">
    <source>
        <dbReference type="Proteomes" id="UP001597374"/>
    </source>
</evidence>
<dbReference type="SUPFAM" id="SSF81606">
    <property type="entry name" value="PP2C-like"/>
    <property type="match status" value="1"/>
</dbReference>
<dbReference type="Pfam" id="PF13581">
    <property type="entry name" value="HATPase_c_2"/>
    <property type="match status" value="1"/>
</dbReference>
<comment type="caution">
    <text evidence="2">The sequence shown here is derived from an EMBL/GenBank/DDBJ whole genome shotgun (WGS) entry which is preliminary data.</text>
</comment>
<dbReference type="InterPro" id="IPR039248">
    <property type="entry name" value="Ptase_RsbX"/>
</dbReference>
<dbReference type="PANTHER" id="PTHR35801:SF1">
    <property type="entry name" value="PHOSPHOSERINE PHOSPHATASE RSBX"/>
    <property type="match status" value="1"/>
</dbReference>
<proteinExistence type="predicted"/>
<dbReference type="PANTHER" id="PTHR35801">
    <property type="entry name" value="PHOSPHOSERINE PHOSPHATASE RSBX"/>
    <property type="match status" value="1"/>
</dbReference>
<reference evidence="3" key="1">
    <citation type="journal article" date="2019" name="Int. J. Syst. Evol. Microbiol.">
        <title>The Global Catalogue of Microorganisms (GCM) 10K type strain sequencing project: providing services to taxonomists for standard genome sequencing and annotation.</title>
        <authorList>
            <consortium name="The Broad Institute Genomics Platform"/>
            <consortium name="The Broad Institute Genome Sequencing Center for Infectious Disease"/>
            <person name="Wu L."/>
            <person name="Ma J."/>
        </authorList>
    </citation>
    <scope>NUCLEOTIDE SEQUENCE [LARGE SCALE GENOMIC DNA]</scope>
    <source>
        <strain evidence="3">CGMCC 4.1782</strain>
    </source>
</reference>
<keyword evidence="2" id="KW-0067">ATP-binding</keyword>
<dbReference type="EMBL" id="JBHUIM010000001">
    <property type="protein sequence ID" value="MFD2245624.1"/>
    <property type="molecule type" value="Genomic_DNA"/>
</dbReference>